<dbReference type="SFLD" id="SFLDS00029">
    <property type="entry name" value="Radical_SAM"/>
    <property type="match status" value="1"/>
</dbReference>
<evidence type="ECO:0000256" key="2">
    <source>
        <dbReference type="ARBA" id="ARBA00022723"/>
    </source>
</evidence>
<dbReference type="InterPro" id="IPR006638">
    <property type="entry name" value="Elp3/MiaA/NifB-like_rSAM"/>
</dbReference>
<keyword evidence="4" id="KW-0411">Iron-sulfur</keyword>
<dbReference type="CDD" id="cd21128">
    <property type="entry name" value="SPASM_rSAM"/>
    <property type="match status" value="1"/>
</dbReference>
<evidence type="ECO:0000313" key="7">
    <source>
        <dbReference type="Proteomes" id="UP000192569"/>
    </source>
</evidence>
<dbReference type="InterPro" id="IPR023885">
    <property type="entry name" value="4Fe4S-binding_SPASM_dom"/>
</dbReference>
<dbReference type="CDD" id="cd01335">
    <property type="entry name" value="Radical_SAM"/>
    <property type="match status" value="1"/>
</dbReference>
<keyword evidence="3" id="KW-0408">Iron</keyword>
<dbReference type="SMART" id="SM00729">
    <property type="entry name" value="Elp3"/>
    <property type="match status" value="1"/>
</dbReference>
<dbReference type="RefSeq" id="WP_084665329.1">
    <property type="nucleotide sequence ID" value="NZ_LT838272.1"/>
</dbReference>
<keyword evidence="7" id="KW-1185">Reference proteome</keyword>
<dbReference type="OrthoDB" id="9782387at2"/>
<dbReference type="SFLD" id="SFLDG01386">
    <property type="entry name" value="main_SPASM_domain-containing"/>
    <property type="match status" value="1"/>
</dbReference>
<proteinExistence type="predicted"/>
<dbReference type="EMBL" id="LT838272">
    <property type="protein sequence ID" value="SMB96961.1"/>
    <property type="molecule type" value="Genomic_DNA"/>
</dbReference>
<dbReference type="AlphaFoldDB" id="A0A1W1VV34"/>
<evidence type="ECO:0000256" key="1">
    <source>
        <dbReference type="ARBA" id="ARBA00022691"/>
    </source>
</evidence>
<dbReference type="Pfam" id="PF04055">
    <property type="entry name" value="Radical_SAM"/>
    <property type="match status" value="1"/>
</dbReference>
<dbReference type="GO" id="GO:0003824">
    <property type="term" value="F:catalytic activity"/>
    <property type="evidence" value="ECO:0007669"/>
    <property type="project" value="InterPro"/>
</dbReference>
<sequence length="457" mass="52272">MPLRLNLEFAKRFVGEKLLEQVLNYLEGDPKANIPRFLQVLELLTRDPNYKEQIRKLKEVYENDAVVHEYLNKMFSEIDRGMRHKMVCNVVVNSLLVGAARRQQVKEKEGIHIPFTILIDPTSACNLKCTGCWAGEYAKHDQLEPELFDRIIREAKELGIYTFVLSGGEPLLYPHLFELAEKHNDVAFMMYTNGTRITDEVAERLQELGNISPAISLEGFEELTDARRGKGVFGKICAAMDRLQERGVLFGASVTVTKDNIEEVASEAFIEFLITKGVKYLWSFHYIPIGRDPDVSLMITPEQRAWLYKRFRYLRTHKPIQIIDFWNDGELTCGCIAGGKSYFHINARGDVEPCAFVHFAVDNIREKSLKEVLSSPLFMAYQKRQPFSENYLRPCPVIDVPEALRDIVRETGARPTHPGADTVLGGEIGSFLDQRSSEWKRVSDKVWVHRTSTKAPN</sequence>
<dbReference type="Gene3D" id="3.20.20.70">
    <property type="entry name" value="Aldolase class I"/>
    <property type="match status" value="1"/>
</dbReference>
<dbReference type="Pfam" id="PF13186">
    <property type="entry name" value="SPASM"/>
    <property type="match status" value="1"/>
</dbReference>
<dbReference type="SUPFAM" id="SSF102114">
    <property type="entry name" value="Radical SAM enzymes"/>
    <property type="match status" value="1"/>
</dbReference>
<accession>A0A1W1VV34</accession>
<dbReference type="STRING" id="698762.SAMN00808754_1719"/>
<evidence type="ECO:0000256" key="3">
    <source>
        <dbReference type="ARBA" id="ARBA00023004"/>
    </source>
</evidence>
<dbReference type="PROSITE" id="PS51918">
    <property type="entry name" value="RADICAL_SAM"/>
    <property type="match status" value="1"/>
</dbReference>
<dbReference type="Proteomes" id="UP000192569">
    <property type="component" value="Chromosome I"/>
</dbReference>
<evidence type="ECO:0000256" key="4">
    <source>
        <dbReference type="ARBA" id="ARBA00023014"/>
    </source>
</evidence>
<dbReference type="InterPro" id="IPR058240">
    <property type="entry name" value="rSAM_sf"/>
</dbReference>
<keyword evidence="2" id="KW-0479">Metal-binding</keyword>
<dbReference type="SFLD" id="SFLDG01067">
    <property type="entry name" value="SPASM/twitch_domain_containing"/>
    <property type="match status" value="1"/>
</dbReference>
<evidence type="ECO:0000313" key="6">
    <source>
        <dbReference type="EMBL" id="SMB96961.1"/>
    </source>
</evidence>
<feature type="domain" description="Radical SAM core" evidence="5">
    <location>
        <begin position="111"/>
        <end position="318"/>
    </location>
</feature>
<protein>
    <submittedName>
        <fullName evidence="6">Radical SAM superfamily enzyme, MoaA/NifB/PqqE/SkfB family</fullName>
    </submittedName>
</protein>
<evidence type="ECO:0000259" key="5">
    <source>
        <dbReference type="PROSITE" id="PS51918"/>
    </source>
</evidence>
<dbReference type="PANTHER" id="PTHR43524">
    <property type="entry name" value="RADICAL SAM SUPERFAMILY PROTEIN"/>
    <property type="match status" value="1"/>
</dbReference>
<dbReference type="PANTHER" id="PTHR43524:SF1">
    <property type="entry name" value="RADICAL SAM SUPERFAMILY PROTEIN"/>
    <property type="match status" value="1"/>
</dbReference>
<dbReference type="GO" id="GO:0046872">
    <property type="term" value="F:metal ion binding"/>
    <property type="evidence" value="ECO:0007669"/>
    <property type="project" value="UniProtKB-KW"/>
</dbReference>
<organism evidence="6 7">
    <name type="scientific">Thermanaeromonas toyohensis ToBE</name>
    <dbReference type="NCBI Taxonomy" id="698762"/>
    <lineage>
        <taxon>Bacteria</taxon>
        <taxon>Bacillati</taxon>
        <taxon>Bacillota</taxon>
        <taxon>Clostridia</taxon>
        <taxon>Neomoorellales</taxon>
        <taxon>Neomoorellaceae</taxon>
        <taxon>Thermanaeromonas</taxon>
    </lineage>
</organism>
<dbReference type="InterPro" id="IPR013785">
    <property type="entry name" value="Aldolase_TIM"/>
</dbReference>
<dbReference type="GO" id="GO:0051536">
    <property type="term" value="F:iron-sulfur cluster binding"/>
    <property type="evidence" value="ECO:0007669"/>
    <property type="project" value="UniProtKB-KW"/>
</dbReference>
<name>A0A1W1VV34_9FIRM</name>
<keyword evidence="1" id="KW-0949">S-adenosyl-L-methionine</keyword>
<gene>
    <name evidence="6" type="ORF">SAMN00808754_1719</name>
</gene>
<reference evidence="6 7" key="1">
    <citation type="submission" date="2017-04" db="EMBL/GenBank/DDBJ databases">
        <authorList>
            <person name="Afonso C.L."/>
            <person name="Miller P.J."/>
            <person name="Scott M.A."/>
            <person name="Spackman E."/>
            <person name="Goraichik I."/>
            <person name="Dimitrov K.M."/>
            <person name="Suarez D.L."/>
            <person name="Swayne D.E."/>
        </authorList>
    </citation>
    <scope>NUCLEOTIDE SEQUENCE [LARGE SCALE GENOMIC DNA]</scope>
    <source>
        <strain evidence="6 7">ToBE</strain>
    </source>
</reference>
<dbReference type="InterPro" id="IPR007197">
    <property type="entry name" value="rSAM"/>
</dbReference>